<dbReference type="Proteomes" id="UP000234323">
    <property type="component" value="Unassembled WGS sequence"/>
</dbReference>
<dbReference type="EMBL" id="LLXI01003222">
    <property type="protein sequence ID" value="PKY58857.1"/>
    <property type="molecule type" value="Genomic_DNA"/>
</dbReference>
<name>A0A2I1HJ05_9GLOM</name>
<protein>
    <submittedName>
        <fullName evidence="1">Uncharacterized protein</fullName>
    </submittedName>
</protein>
<proteinExistence type="predicted"/>
<gene>
    <name evidence="1" type="ORF">RhiirA4_481124</name>
</gene>
<comment type="caution">
    <text evidence="1">The sequence shown here is derived from an EMBL/GenBank/DDBJ whole genome shotgun (WGS) entry which is preliminary data.</text>
</comment>
<evidence type="ECO:0000313" key="2">
    <source>
        <dbReference type="Proteomes" id="UP000234323"/>
    </source>
</evidence>
<organism evidence="1 2">
    <name type="scientific">Rhizophagus irregularis</name>
    <dbReference type="NCBI Taxonomy" id="588596"/>
    <lineage>
        <taxon>Eukaryota</taxon>
        <taxon>Fungi</taxon>
        <taxon>Fungi incertae sedis</taxon>
        <taxon>Mucoromycota</taxon>
        <taxon>Glomeromycotina</taxon>
        <taxon>Glomeromycetes</taxon>
        <taxon>Glomerales</taxon>
        <taxon>Glomeraceae</taxon>
        <taxon>Rhizophagus</taxon>
    </lineage>
</organism>
<evidence type="ECO:0000313" key="1">
    <source>
        <dbReference type="EMBL" id="PKY58857.1"/>
    </source>
</evidence>
<sequence>MSLVEIVLISDNSNDTNANGNIQTSLSNTNKIETYTSMIDNERKQKFRVSTIKGHFMLNHKEEWEIVEQQSLILHFSDGLYVINNHFQLLKMKILLHL</sequence>
<dbReference type="AlphaFoldDB" id="A0A2I1HJ05"/>
<accession>A0A2I1HJ05</accession>
<keyword evidence="2" id="KW-1185">Reference proteome</keyword>
<reference evidence="1 2" key="1">
    <citation type="submission" date="2015-10" db="EMBL/GenBank/DDBJ databases">
        <title>Genome analyses suggest a sexual origin of heterokaryosis in a supposedly ancient asexual fungus.</title>
        <authorList>
            <person name="Ropars J."/>
            <person name="Sedzielewska K."/>
            <person name="Noel J."/>
            <person name="Charron P."/>
            <person name="Farinelli L."/>
            <person name="Marton T."/>
            <person name="Kruger M."/>
            <person name="Pelin A."/>
            <person name="Brachmann A."/>
            <person name="Corradi N."/>
        </authorList>
    </citation>
    <scope>NUCLEOTIDE SEQUENCE [LARGE SCALE GENOMIC DNA]</scope>
    <source>
        <strain evidence="1 2">A4</strain>
    </source>
</reference>